<proteinExistence type="predicted"/>
<organism evidence="1 2">
    <name type="scientific">Halobellus salinus</name>
    <dbReference type="NCBI Taxonomy" id="931585"/>
    <lineage>
        <taxon>Archaea</taxon>
        <taxon>Methanobacteriati</taxon>
        <taxon>Methanobacteriota</taxon>
        <taxon>Stenosarchaea group</taxon>
        <taxon>Halobacteria</taxon>
        <taxon>Halobacteriales</taxon>
        <taxon>Haloferacaceae</taxon>
        <taxon>Halobellus</taxon>
    </lineage>
</organism>
<evidence type="ECO:0000313" key="1">
    <source>
        <dbReference type="EMBL" id="GGJ12483.1"/>
    </source>
</evidence>
<dbReference type="EMBL" id="BMOC01000015">
    <property type="protein sequence ID" value="GGJ12483.1"/>
    <property type="molecule type" value="Genomic_DNA"/>
</dbReference>
<sequence length="88" mass="9431">MFRGVEAAVAAGLADHVTHRDDRDAGLAGDGGGFALAATREPDGADDSHYLRIHGSRPYEFRSGALRAADSEPVFLFTRRREDSDEGA</sequence>
<accession>A0A830ED34</accession>
<evidence type="ECO:0000313" key="2">
    <source>
        <dbReference type="Proteomes" id="UP000653099"/>
    </source>
</evidence>
<comment type="caution">
    <text evidence="1">The sequence shown here is derived from an EMBL/GenBank/DDBJ whole genome shotgun (WGS) entry which is preliminary data.</text>
</comment>
<keyword evidence="2" id="KW-1185">Reference proteome</keyword>
<dbReference type="AlphaFoldDB" id="A0A830ED34"/>
<reference evidence="1" key="1">
    <citation type="journal article" date="2014" name="Int. J. Syst. Evol. Microbiol.">
        <title>Complete genome sequence of Corynebacterium casei LMG S-19264T (=DSM 44701T), isolated from a smear-ripened cheese.</title>
        <authorList>
            <consortium name="US DOE Joint Genome Institute (JGI-PGF)"/>
            <person name="Walter F."/>
            <person name="Albersmeier A."/>
            <person name="Kalinowski J."/>
            <person name="Ruckert C."/>
        </authorList>
    </citation>
    <scope>NUCLEOTIDE SEQUENCE</scope>
    <source>
        <strain evidence="1">JCM 14359</strain>
    </source>
</reference>
<name>A0A830ED34_9EURY</name>
<reference evidence="1" key="2">
    <citation type="submission" date="2020-09" db="EMBL/GenBank/DDBJ databases">
        <authorList>
            <person name="Sun Q."/>
            <person name="Ohkuma M."/>
        </authorList>
    </citation>
    <scope>NUCLEOTIDE SEQUENCE</scope>
    <source>
        <strain evidence="1">JCM 14359</strain>
    </source>
</reference>
<dbReference type="Proteomes" id="UP000653099">
    <property type="component" value="Unassembled WGS sequence"/>
</dbReference>
<gene>
    <name evidence="1" type="ORF">GCM10008995_22900</name>
</gene>
<protein>
    <submittedName>
        <fullName evidence="1">Uncharacterized protein</fullName>
    </submittedName>
</protein>